<protein>
    <submittedName>
        <fullName evidence="1">Uncharacterized protein</fullName>
    </submittedName>
</protein>
<gene>
    <name evidence="1" type="ORF">ALP84_00654</name>
</gene>
<dbReference type="EMBL" id="RBRY01000164">
    <property type="protein sequence ID" value="RMR51207.1"/>
    <property type="molecule type" value="Genomic_DNA"/>
</dbReference>
<dbReference type="AlphaFoldDB" id="A0A3M4VHY7"/>
<organism evidence="1 2">
    <name type="scientific">Pseudomonas cichorii</name>
    <dbReference type="NCBI Taxonomy" id="36746"/>
    <lineage>
        <taxon>Bacteria</taxon>
        <taxon>Pseudomonadati</taxon>
        <taxon>Pseudomonadota</taxon>
        <taxon>Gammaproteobacteria</taxon>
        <taxon>Pseudomonadales</taxon>
        <taxon>Pseudomonadaceae</taxon>
        <taxon>Pseudomonas</taxon>
    </lineage>
</organism>
<evidence type="ECO:0000313" key="1">
    <source>
        <dbReference type="EMBL" id="RMR51207.1"/>
    </source>
</evidence>
<comment type="caution">
    <text evidence="1">The sequence shown here is derived from an EMBL/GenBank/DDBJ whole genome shotgun (WGS) entry which is preliminary data.</text>
</comment>
<evidence type="ECO:0000313" key="2">
    <source>
        <dbReference type="Proteomes" id="UP000278332"/>
    </source>
</evidence>
<accession>A0A3M4VHY7</accession>
<name>A0A3M4VHY7_PSECI</name>
<proteinExistence type="predicted"/>
<sequence>MTTTFEMALEKHEISEFFKRKGYLLCKRFRLRRPHKQLARNEQCSKKPKARTRDLNGQLLKKTEFGNILNNMCEQV</sequence>
<dbReference type="Proteomes" id="UP000278332">
    <property type="component" value="Unassembled WGS sequence"/>
</dbReference>
<reference evidence="1 2" key="1">
    <citation type="submission" date="2018-08" db="EMBL/GenBank/DDBJ databases">
        <title>Recombination of ecologically and evolutionarily significant loci maintains genetic cohesion in the Pseudomonas syringae species complex.</title>
        <authorList>
            <person name="Dillon M."/>
            <person name="Thakur S."/>
            <person name="Almeida R.N.D."/>
            <person name="Weir B.S."/>
            <person name="Guttman D.S."/>
        </authorList>
    </citation>
    <scope>NUCLEOTIDE SEQUENCE [LARGE SCALE GENOMIC DNA]</scope>
    <source>
        <strain evidence="1 2">ICMP 6917</strain>
    </source>
</reference>